<organism evidence="1 2">
    <name type="scientific">Dyadobacter chenhuakuii</name>
    <dbReference type="NCBI Taxonomy" id="2909339"/>
    <lineage>
        <taxon>Bacteria</taxon>
        <taxon>Pseudomonadati</taxon>
        <taxon>Bacteroidota</taxon>
        <taxon>Cytophagia</taxon>
        <taxon>Cytophagales</taxon>
        <taxon>Spirosomataceae</taxon>
        <taxon>Dyadobacter</taxon>
    </lineage>
</organism>
<proteinExistence type="predicted"/>
<accession>A0A9X1TUC2</accession>
<evidence type="ECO:0000313" key="1">
    <source>
        <dbReference type="EMBL" id="MCF2501174.1"/>
    </source>
</evidence>
<name>A0A9X1TUC2_9BACT</name>
<protein>
    <submittedName>
        <fullName evidence="1">Uncharacterized protein</fullName>
    </submittedName>
</protein>
<dbReference type="Proteomes" id="UP001139411">
    <property type="component" value="Unassembled WGS sequence"/>
</dbReference>
<evidence type="ECO:0000313" key="2">
    <source>
        <dbReference type="Proteomes" id="UP001139411"/>
    </source>
</evidence>
<reference evidence="1" key="1">
    <citation type="submission" date="2022-01" db="EMBL/GenBank/DDBJ databases">
        <title>Novel species in genus Dyadobacter.</title>
        <authorList>
            <person name="Ma C."/>
        </authorList>
    </citation>
    <scope>NUCLEOTIDE SEQUENCE</scope>
    <source>
        <strain evidence="1">CY357</strain>
    </source>
</reference>
<gene>
    <name evidence="1" type="ORF">L0661_22830</name>
</gene>
<dbReference type="AlphaFoldDB" id="A0A9X1TUC2"/>
<comment type="caution">
    <text evidence="1">The sequence shown here is derived from an EMBL/GenBank/DDBJ whole genome shotgun (WGS) entry which is preliminary data.</text>
</comment>
<sequence length="256" mass="30272">MLRCAKKVAVLVHACDRYQFLYKGFEYFFSKYWDFDIECNYYFATEILTANIGGFQNIKSGEGAWSDRLAYLLTTEIEEDYILYFQEDMWLDKKVDKSFFNELFELAPSKDWKQVKLHSAKIYHTEATGHYIQNLNVARVDKTVSDYLMSHQITLWNREFLIKQLGKNEHPWRNERRATKRLRSDPNPILHIDYFAENGSAEINRNKPQAERSRYYTVSINGILNAHIESFACELMQGNVAEKVYAKRLLFNLPIN</sequence>
<dbReference type="EMBL" id="JAKFFV010000016">
    <property type="protein sequence ID" value="MCF2501174.1"/>
    <property type="molecule type" value="Genomic_DNA"/>
</dbReference>
<dbReference type="RefSeq" id="WP_235179394.1">
    <property type="nucleotide sequence ID" value="NZ_JAKFFV010000016.1"/>
</dbReference>